<dbReference type="GO" id="GO:0045944">
    <property type="term" value="P:positive regulation of transcription by RNA polymerase II"/>
    <property type="evidence" value="ECO:0007669"/>
    <property type="project" value="TreeGrafter"/>
</dbReference>
<feature type="domain" description="Zn(2)-C6 fungal-type" evidence="6">
    <location>
        <begin position="7"/>
        <end position="35"/>
    </location>
</feature>
<dbReference type="OrthoDB" id="5213892at2759"/>
<dbReference type="GO" id="GO:0000976">
    <property type="term" value="F:transcription cis-regulatory region binding"/>
    <property type="evidence" value="ECO:0007669"/>
    <property type="project" value="TreeGrafter"/>
</dbReference>
<gene>
    <name evidence="7" type="ORF">BO80DRAFT_348225</name>
</gene>
<dbReference type="SMART" id="SM00066">
    <property type="entry name" value="GAL4"/>
    <property type="match status" value="1"/>
</dbReference>
<evidence type="ECO:0000313" key="7">
    <source>
        <dbReference type="EMBL" id="RAL04001.1"/>
    </source>
</evidence>
<dbReference type="RefSeq" id="XP_025578328.1">
    <property type="nucleotide sequence ID" value="XM_025715448.1"/>
</dbReference>
<reference evidence="7 8" key="1">
    <citation type="submission" date="2018-02" db="EMBL/GenBank/DDBJ databases">
        <title>The genomes of Aspergillus section Nigri reveals drivers in fungal speciation.</title>
        <authorList>
            <consortium name="DOE Joint Genome Institute"/>
            <person name="Vesth T.C."/>
            <person name="Nybo J."/>
            <person name="Theobald S."/>
            <person name="Brandl J."/>
            <person name="Frisvad J.C."/>
            <person name="Nielsen K.F."/>
            <person name="Lyhne E.K."/>
            <person name="Kogle M.E."/>
            <person name="Kuo A."/>
            <person name="Riley R."/>
            <person name="Clum A."/>
            <person name="Nolan M."/>
            <person name="Lipzen A."/>
            <person name="Salamov A."/>
            <person name="Henrissat B."/>
            <person name="Wiebenga A."/>
            <person name="De vries R.P."/>
            <person name="Grigoriev I.V."/>
            <person name="Mortensen U.H."/>
            <person name="Andersen M.R."/>
            <person name="Baker S.E."/>
        </authorList>
    </citation>
    <scope>NUCLEOTIDE SEQUENCE [LARGE SCALE GENOMIC DNA]</scope>
    <source>
        <strain evidence="7 8">CBS 121593</strain>
    </source>
</reference>
<evidence type="ECO:0000256" key="2">
    <source>
        <dbReference type="ARBA" id="ARBA00023015"/>
    </source>
</evidence>
<keyword evidence="5" id="KW-0539">Nucleus</keyword>
<keyword evidence="3" id="KW-0238">DNA-binding</keyword>
<evidence type="ECO:0000259" key="6">
    <source>
        <dbReference type="PROSITE" id="PS50048"/>
    </source>
</evidence>
<comment type="subcellular location">
    <subcellularLocation>
        <location evidence="1">Nucleus</location>
    </subcellularLocation>
</comment>
<dbReference type="GO" id="GO:0005634">
    <property type="term" value="C:nucleus"/>
    <property type="evidence" value="ECO:0007669"/>
    <property type="project" value="UniProtKB-SubCell"/>
</dbReference>
<dbReference type="AlphaFoldDB" id="A0A395H7S8"/>
<dbReference type="PANTHER" id="PTHR37534">
    <property type="entry name" value="TRANSCRIPTIONAL ACTIVATOR PROTEIN UGA3"/>
    <property type="match status" value="1"/>
</dbReference>
<keyword evidence="2" id="KW-0805">Transcription regulation</keyword>
<evidence type="ECO:0000256" key="4">
    <source>
        <dbReference type="ARBA" id="ARBA00023163"/>
    </source>
</evidence>
<dbReference type="InterPro" id="IPR021858">
    <property type="entry name" value="Fun_TF"/>
</dbReference>
<keyword evidence="8" id="KW-1185">Reference proteome</keyword>
<protein>
    <recommendedName>
        <fullName evidence="6">Zn(2)-C6 fungal-type domain-containing protein</fullName>
    </recommendedName>
</protein>
<dbReference type="InterPro" id="IPR001138">
    <property type="entry name" value="Zn2Cys6_DnaBD"/>
</dbReference>
<dbReference type="PROSITE" id="PS50048">
    <property type="entry name" value="ZN2_CY6_FUNGAL_2"/>
    <property type="match status" value="1"/>
</dbReference>
<dbReference type="GO" id="GO:0000981">
    <property type="term" value="F:DNA-binding transcription factor activity, RNA polymerase II-specific"/>
    <property type="evidence" value="ECO:0007669"/>
    <property type="project" value="InterPro"/>
</dbReference>
<dbReference type="CDD" id="cd00067">
    <property type="entry name" value="GAL4"/>
    <property type="match status" value="1"/>
</dbReference>
<dbReference type="GeneID" id="37220313"/>
<evidence type="ECO:0000256" key="3">
    <source>
        <dbReference type="ARBA" id="ARBA00023125"/>
    </source>
</evidence>
<dbReference type="InterPro" id="IPR036864">
    <property type="entry name" value="Zn2-C6_fun-type_DNA-bd_sf"/>
</dbReference>
<dbReference type="Proteomes" id="UP000249402">
    <property type="component" value="Unassembled WGS sequence"/>
</dbReference>
<dbReference type="EMBL" id="KZ824425">
    <property type="protein sequence ID" value="RAL04001.1"/>
    <property type="molecule type" value="Genomic_DNA"/>
</dbReference>
<evidence type="ECO:0000256" key="5">
    <source>
        <dbReference type="ARBA" id="ARBA00023242"/>
    </source>
</evidence>
<dbReference type="Pfam" id="PF00172">
    <property type="entry name" value="Zn_clus"/>
    <property type="match status" value="1"/>
</dbReference>
<dbReference type="VEuPathDB" id="FungiDB:BO80DRAFT_348225"/>
<dbReference type="GO" id="GO:0008270">
    <property type="term" value="F:zinc ion binding"/>
    <property type="evidence" value="ECO:0007669"/>
    <property type="project" value="InterPro"/>
</dbReference>
<evidence type="ECO:0000313" key="8">
    <source>
        <dbReference type="Proteomes" id="UP000249402"/>
    </source>
</evidence>
<dbReference type="STRING" id="1448316.A0A395H7S8"/>
<organism evidence="7 8">
    <name type="scientific">Aspergillus ibericus CBS 121593</name>
    <dbReference type="NCBI Taxonomy" id="1448316"/>
    <lineage>
        <taxon>Eukaryota</taxon>
        <taxon>Fungi</taxon>
        <taxon>Dikarya</taxon>
        <taxon>Ascomycota</taxon>
        <taxon>Pezizomycotina</taxon>
        <taxon>Eurotiomycetes</taxon>
        <taxon>Eurotiomycetidae</taxon>
        <taxon>Eurotiales</taxon>
        <taxon>Aspergillaceae</taxon>
        <taxon>Aspergillus</taxon>
        <taxon>Aspergillus subgen. Circumdati</taxon>
    </lineage>
</organism>
<evidence type="ECO:0000256" key="1">
    <source>
        <dbReference type="ARBA" id="ARBA00004123"/>
    </source>
</evidence>
<dbReference type="PANTHER" id="PTHR37534:SF26">
    <property type="entry name" value="TRANSCRIPTION FACTOR, PUTATIVE-RELATED"/>
    <property type="match status" value="1"/>
</dbReference>
<keyword evidence="4" id="KW-0804">Transcription</keyword>
<dbReference type="PROSITE" id="PS00463">
    <property type="entry name" value="ZN2_CY6_FUNGAL_1"/>
    <property type="match status" value="1"/>
</dbReference>
<proteinExistence type="predicted"/>
<feature type="non-terminal residue" evidence="7">
    <location>
        <position position="1"/>
    </location>
</feature>
<dbReference type="Pfam" id="PF11951">
    <property type="entry name" value="Fungal_trans_2"/>
    <property type="match status" value="1"/>
</dbReference>
<dbReference type="Gene3D" id="4.10.240.10">
    <property type="entry name" value="Zn(2)-C6 fungal-type DNA-binding domain"/>
    <property type="match status" value="1"/>
</dbReference>
<name>A0A395H7S8_9EURO</name>
<sequence>AARSLNGCWTCRVRRKKCDENRPACTRCISLDLECHGYGPRPFWMDNGAMQNEQASKFRHMVSQARSRKRRQKLLLSTLSPSHNPGKDPNDCIQPIPSCMSLKDECHDLPRDSDLATLNSLACSAPSPLQPQSIPTTAGLSIFLEEDYATSSLFSKSMEWVPSSFSPASSVEGLLLTPSLPELHEPGIVWGMASEDLGLTSKSALPDLDDLMWSASLDGPHYQKEAPWTTDLINRKPTSDTHLLATVATCGPATWSTSPSDPTMGGRTEDELLMHYLDRAFYVQYPFYHTRDRQRRGWLLSLLRRVKPAYYASLALSERDLLSTSLSRGELRMRLTELRAKDGYYDLALQGMQRIIAGSFSWHAQTQLANISTACI</sequence>
<accession>A0A395H7S8</accession>
<dbReference type="SUPFAM" id="SSF57701">
    <property type="entry name" value="Zn2/Cys6 DNA-binding domain"/>
    <property type="match status" value="1"/>
</dbReference>